<name>A0ABY6GS42_9GAMM</name>
<gene>
    <name evidence="1" type="ORF">NX720_22445</name>
</gene>
<keyword evidence="2" id="KW-1185">Reference proteome</keyword>
<dbReference type="EMBL" id="CP103300">
    <property type="protein sequence ID" value="UYM15569.1"/>
    <property type="molecule type" value="Genomic_DNA"/>
</dbReference>
<proteinExistence type="predicted"/>
<accession>A0ABY6GS42</accession>
<dbReference type="RefSeq" id="WP_262597653.1">
    <property type="nucleotide sequence ID" value="NZ_CP103300.1"/>
</dbReference>
<organism evidence="1 2">
    <name type="scientific">Endozoicomonas euniceicola</name>
    <dbReference type="NCBI Taxonomy" id="1234143"/>
    <lineage>
        <taxon>Bacteria</taxon>
        <taxon>Pseudomonadati</taxon>
        <taxon>Pseudomonadota</taxon>
        <taxon>Gammaproteobacteria</taxon>
        <taxon>Oceanospirillales</taxon>
        <taxon>Endozoicomonadaceae</taxon>
        <taxon>Endozoicomonas</taxon>
    </lineage>
</organism>
<sequence length="58" mass="6289">MNCLICVEAIGEDGGRSAEVGCRKQASNHLKRLSLRVMVVSVEEKANNDSSGVVQRDE</sequence>
<dbReference type="Proteomes" id="UP001163255">
    <property type="component" value="Chromosome"/>
</dbReference>
<evidence type="ECO:0000313" key="2">
    <source>
        <dbReference type="Proteomes" id="UP001163255"/>
    </source>
</evidence>
<protein>
    <submittedName>
        <fullName evidence="1">Uncharacterized protein</fullName>
    </submittedName>
</protein>
<evidence type="ECO:0000313" key="1">
    <source>
        <dbReference type="EMBL" id="UYM15569.1"/>
    </source>
</evidence>
<reference evidence="1" key="1">
    <citation type="submission" date="2022-10" db="EMBL/GenBank/DDBJ databases">
        <title>Completed Genome Sequence of two octocoral isolated bacterium, Endozoicomonas euniceicola EF212T and Endozoicomonas gorgoniicola PS125T.</title>
        <authorList>
            <person name="Chiou Y.-J."/>
            <person name="Chen Y.-H."/>
        </authorList>
    </citation>
    <scope>NUCLEOTIDE SEQUENCE</scope>
    <source>
        <strain evidence="1">EF212</strain>
    </source>
</reference>